<evidence type="ECO:0000313" key="3">
    <source>
        <dbReference type="Proteomes" id="UP000037035"/>
    </source>
</evidence>
<dbReference type="VEuPathDB" id="FungiDB:VP01_11349g1"/>
<evidence type="ECO:0000256" key="1">
    <source>
        <dbReference type="SAM" id="MobiDB-lite"/>
    </source>
</evidence>
<gene>
    <name evidence="2" type="ORF">VP01_11349g1</name>
</gene>
<feature type="region of interest" description="Disordered" evidence="1">
    <location>
        <begin position="131"/>
        <end position="153"/>
    </location>
</feature>
<sequence>MKRRQALRTKEPLKLANTAPITTSPMADWEKKLETVTKQLAAFTSWRNPPPHLMSGTNSAPTPASYRDLTFKFYYCFQQNHRLVKKLGRNYLLPDNSEIPWNTSRSIKELMDNYAKKANLTEGIYEAELGKRTGASKEQEEQQGMKRNKRQTVSVTDVDEEIFEIANTPLSTLDPSSQSFQPANK</sequence>
<dbReference type="OrthoDB" id="3268646at2759"/>
<dbReference type="EMBL" id="LAVV01001498">
    <property type="protein sequence ID" value="KNZ63511.1"/>
    <property type="molecule type" value="Genomic_DNA"/>
</dbReference>
<feature type="non-terminal residue" evidence="2">
    <location>
        <position position="185"/>
    </location>
</feature>
<keyword evidence="3" id="KW-1185">Reference proteome</keyword>
<evidence type="ECO:0000313" key="2">
    <source>
        <dbReference type="EMBL" id="KNZ63511.1"/>
    </source>
</evidence>
<reference evidence="2 3" key="1">
    <citation type="submission" date="2015-08" db="EMBL/GenBank/DDBJ databases">
        <title>Next Generation Sequencing and Analysis of the Genome of Puccinia sorghi L Schw, the Causal Agent of Maize Common Rust.</title>
        <authorList>
            <person name="Rochi L."/>
            <person name="Burguener G."/>
            <person name="Darino M."/>
            <person name="Turjanski A."/>
            <person name="Kreff E."/>
            <person name="Dieguez M.J."/>
            <person name="Sacco F."/>
        </authorList>
    </citation>
    <scope>NUCLEOTIDE SEQUENCE [LARGE SCALE GENOMIC DNA]</scope>
    <source>
        <strain evidence="2 3">RO10H11247</strain>
    </source>
</reference>
<comment type="caution">
    <text evidence="2">The sequence shown here is derived from an EMBL/GenBank/DDBJ whole genome shotgun (WGS) entry which is preliminary data.</text>
</comment>
<dbReference type="Proteomes" id="UP000037035">
    <property type="component" value="Unassembled WGS sequence"/>
</dbReference>
<protein>
    <submittedName>
        <fullName evidence="2">Uncharacterized protein</fullName>
    </submittedName>
</protein>
<feature type="region of interest" description="Disordered" evidence="1">
    <location>
        <begin position="166"/>
        <end position="185"/>
    </location>
</feature>
<feature type="compositionally biased region" description="Basic and acidic residues" evidence="1">
    <location>
        <begin position="131"/>
        <end position="144"/>
    </location>
</feature>
<accession>A0A0L6VS29</accession>
<name>A0A0L6VS29_9BASI</name>
<feature type="compositionally biased region" description="Polar residues" evidence="1">
    <location>
        <begin position="168"/>
        <end position="185"/>
    </location>
</feature>
<organism evidence="2 3">
    <name type="scientific">Puccinia sorghi</name>
    <dbReference type="NCBI Taxonomy" id="27349"/>
    <lineage>
        <taxon>Eukaryota</taxon>
        <taxon>Fungi</taxon>
        <taxon>Dikarya</taxon>
        <taxon>Basidiomycota</taxon>
        <taxon>Pucciniomycotina</taxon>
        <taxon>Pucciniomycetes</taxon>
        <taxon>Pucciniales</taxon>
        <taxon>Pucciniaceae</taxon>
        <taxon>Puccinia</taxon>
    </lineage>
</organism>
<proteinExistence type="predicted"/>
<dbReference type="AlphaFoldDB" id="A0A0L6VS29"/>